<comment type="function">
    <text evidence="1">Removes C-terminal D-alanyl residues from sugar-peptide cell wall precursors.</text>
</comment>
<comment type="pathway">
    <text evidence="2">Cell wall biogenesis; peptidoglycan biosynthesis.</text>
</comment>
<dbReference type="eggNOG" id="COG1686">
    <property type="taxonomic scope" value="Bacteria"/>
</dbReference>
<dbReference type="AlphaFoldDB" id="D9QRP1"/>
<keyword evidence="10" id="KW-0573">Peptidoglycan synthesis</keyword>
<feature type="binding site" evidence="14">
    <location>
        <position position="223"/>
    </location>
    <ligand>
        <name>substrate</name>
    </ligand>
</feature>
<dbReference type="EC" id="3.4.16.4" evidence="4"/>
<dbReference type="InterPro" id="IPR012907">
    <property type="entry name" value="Peptidase_S11_C"/>
</dbReference>
<dbReference type="STRING" id="574087.Acear_1677"/>
<evidence type="ECO:0000313" key="18">
    <source>
        <dbReference type="Proteomes" id="UP000001661"/>
    </source>
</evidence>
<protein>
    <recommendedName>
        <fullName evidence="4">serine-type D-Ala-D-Ala carboxypeptidase</fullName>
        <ecNumber evidence="4">3.4.16.4</ecNumber>
    </recommendedName>
</protein>
<evidence type="ECO:0000256" key="11">
    <source>
        <dbReference type="ARBA" id="ARBA00023316"/>
    </source>
</evidence>
<sequence>MWLTKRNKLLFILIGLIIISFNADIVSAKPDITARSAIVVDVKTGEVLYAKNHHERRPPASTTKIMTGILAIENGNLDTEVTVSDRAAYTGGSSIWLTSGETLKLEELLYGLLLNSGNDAAVAIAEHIGGSVEGFAWMMNRKAREIGALNTTFQNPNGLPQNGHLTTAYDLALITRYALQNDTFAKIVRTVRKTISWEGHEYGRSLLNTNRLLRKFDKVDGVKTGYTDAAGRCLVSAASADNRQVVSVVLKSGQMWHDSIKLLNYGLDNFKQIELISKDETAHTIRINEAKKEEVDLIAAKEFGIVIPQDEDVEIKKEVRVQNDLKLPIEKGEQVGKLTFYVAGEKKGIVPLLTKRRVTADSKINNFFQKLTASLLEMTSNFL</sequence>
<dbReference type="InterPro" id="IPR018044">
    <property type="entry name" value="Peptidase_S11"/>
</dbReference>
<keyword evidence="7" id="KW-0732">Signal</keyword>
<feature type="domain" description="Peptidase S11 D-Ala-D-Ala carboxypeptidase A C-terminal" evidence="16">
    <location>
        <begin position="270"/>
        <end position="360"/>
    </location>
</feature>
<dbReference type="Gene3D" id="3.40.710.10">
    <property type="entry name" value="DD-peptidase/beta-lactamase superfamily"/>
    <property type="match status" value="1"/>
</dbReference>
<keyword evidence="5 17" id="KW-0121">Carboxypeptidase</keyword>
<dbReference type="HOGENOM" id="CLU_027070_7_3_9"/>
<dbReference type="SUPFAM" id="SSF56601">
    <property type="entry name" value="beta-lactamase/transpeptidase-like"/>
    <property type="match status" value="1"/>
</dbReference>
<evidence type="ECO:0000256" key="10">
    <source>
        <dbReference type="ARBA" id="ARBA00022984"/>
    </source>
</evidence>
<reference evidence="17 18" key="1">
    <citation type="journal article" date="2010" name="Stand. Genomic Sci.">
        <title>Complete genome sequence of Acetohalobium arabaticum type strain (Z-7288).</title>
        <authorList>
            <person name="Sikorski J."/>
            <person name="Lapidus A."/>
            <person name="Chertkov O."/>
            <person name="Lucas S."/>
            <person name="Copeland A."/>
            <person name="Glavina Del Rio T."/>
            <person name="Nolan M."/>
            <person name="Tice H."/>
            <person name="Cheng J.F."/>
            <person name="Han C."/>
            <person name="Brambilla E."/>
            <person name="Pitluck S."/>
            <person name="Liolios K."/>
            <person name="Ivanova N."/>
            <person name="Mavromatis K."/>
            <person name="Mikhailova N."/>
            <person name="Pati A."/>
            <person name="Bruce D."/>
            <person name="Detter C."/>
            <person name="Tapia R."/>
            <person name="Goodwin L."/>
            <person name="Chen A."/>
            <person name="Palaniappan K."/>
            <person name="Land M."/>
            <person name="Hauser L."/>
            <person name="Chang Y.J."/>
            <person name="Jeffries C.D."/>
            <person name="Rohde M."/>
            <person name="Goker M."/>
            <person name="Spring S."/>
            <person name="Woyke T."/>
            <person name="Bristow J."/>
            <person name="Eisen J.A."/>
            <person name="Markowitz V."/>
            <person name="Hugenholtz P."/>
            <person name="Kyrpides N.C."/>
            <person name="Klenk H.P."/>
        </authorList>
    </citation>
    <scope>NUCLEOTIDE SEQUENCE [LARGE SCALE GENOMIC DNA]</scope>
    <source>
        <strain evidence="18">ATCC 49924 / DSM 5501 / Z-7288</strain>
    </source>
</reference>
<dbReference type="GO" id="GO:0009002">
    <property type="term" value="F:serine-type D-Ala-D-Ala carboxypeptidase activity"/>
    <property type="evidence" value="ECO:0007669"/>
    <property type="project" value="UniProtKB-EC"/>
</dbReference>
<feature type="active site" evidence="13">
    <location>
        <position position="116"/>
    </location>
</feature>
<evidence type="ECO:0000256" key="12">
    <source>
        <dbReference type="ARBA" id="ARBA00034000"/>
    </source>
</evidence>
<dbReference type="Pfam" id="PF00768">
    <property type="entry name" value="Peptidase_S11"/>
    <property type="match status" value="1"/>
</dbReference>
<dbReference type="InterPro" id="IPR037167">
    <property type="entry name" value="Peptidase_S11_C_sf"/>
</dbReference>
<evidence type="ECO:0000256" key="1">
    <source>
        <dbReference type="ARBA" id="ARBA00003217"/>
    </source>
</evidence>
<dbReference type="GO" id="GO:0071555">
    <property type="term" value="P:cell wall organization"/>
    <property type="evidence" value="ECO:0007669"/>
    <property type="project" value="UniProtKB-KW"/>
</dbReference>
<dbReference type="PRINTS" id="PR00725">
    <property type="entry name" value="DADACBPTASE1"/>
</dbReference>
<evidence type="ECO:0000256" key="4">
    <source>
        <dbReference type="ARBA" id="ARBA00012448"/>
    </source>
</evidence>
<evidence type="ECO:0000256" key="14">
    <source>
        <dbReference type="PIRSR" id="PIRSR618044-2"/>
    </source>
</evidence>
<evidence type="ECO:0000256" key="8">
    <source>
        <dbReference type="ARBA" id="ARBA00022801"/>
    </source>
</evidence>
<feature type="active site" description="Acyl-ester intermediate" evidence="13">
    <location>
        <position position="64"/>
    </location>
</feature>
<evidence type="ECO:0000256" key="3">
    <source>
        <dbReference type="ARBA" id="ARBA00007164"/>
    </source>
</evidence>
<evidence type="ECO:0000256" key="7">
    <source>
        <dbReference type="ARBA" id="ARBA00022729"/>
    </source>
</evidence>
<evidence type="ECO:0000313" key="17">
    <source>
        <dbReference type="EMBL" id="ADL13182.1"/>
    </source>
</evidence>
<dbReference type="UniPathway" id="UPA00219"/>
<dbReference type="Gene3D" id="2.60.410.10">
    <property type="entry name" value="D-Ala-D-Ala carboxypeptidase, C-terminal domain"/>
    <property type="match status" value="1"/>
</dbReference>
<organism evidence="17 18">
    <name type="scientific">Acetohalobium arabaticum (strain ATCC 49924 / DSM 5501 / Z-7288)</name>
    <dbReference type="NCBI Taxonomy" id="574087"/>
    <lineage>
        <taxon>Bacteria</taxon>
        <taxon>Bacillati</taxon>
        <taxon>Bacillota</taxon>
        <taxon>Clostridia</taxon>
        <taxon>Halanaerobiales</taxon>
        <taxon>Halobacteroidaceae</taxon>
        <taxon>Acetohalobium</taxon>
    </lineage>
</organism>
<keyword evidence="9" id="KW-0133">Cell shape</keyword>
<dbReference type="GO" id="GO:0009252">
    <property type="term" value="P:peptidoglycan biosynthetic process"/>
    <property type="evidence" value="ECO:0007669"/>
    <property type="project" value="UniProtKB-UniPathway"/>
</dbReference>
<keyword evidence="18" id="KW-1185">Reference proteome</keyword>
<evidence type="ECO:0000256" key="5">
    <source>
        <dbReference type="ARBA" id="ARBA00022645"/>
    </source>
</evidence>
<dbReference type="PANTHER" id="PTHR21581">
    <property type="entry name" value="D-ALANYL-D-ALANINE CARBOXYPEPTIDASE"/>
    <property type="match status" value="1"/>
</dbReference>
<dbReference type="PANTHER" id="PTHR21581:SF33">
    <property type="entry name" value="D-ALANYL-D-ALANINE CARBOXYPEPTIDASE DACB"/>
    <property type="match status" value="1"/>
</dbReference>
<proteinExistence type="inferred from homology"/>
<dbReference type="Pfam" id="PF07943">
    <property type="entry name" value="PBP5_C"/>
    <property type="match status" value="1"/>
</dbReference>
<gene>
    <name evidence="17" type="ordered locus">Acear_1677</name>
</gene>
<dbReference type="InterPro" id="IPR001967">
    <property type="entry name" value="Peptidase_S11_N"/>
</dbReference>
<evidence type="ECO:0000256" key="9">
    <source>
        <dbReference type="ARBA" id="ARBA00022960"/>
    </source>
</evidence>
<dbReference type="RefSeq" id="WP_013278627.1">
    <property type="nucleotide sequence ID" value="NC_014378.1"/>
</dbReference>
<evidence type="ECO:0000256" key="2">
    <source>
        <dbReference type="ARBA" id="ARBA00004752"/>
    </source>
</evidence>
<dbReference type="InterPro" id="IPR015956">
    <property type="entry name" value="Peniciliin-bd_prot_C_sf"/>
</dbReference>
<dbReference type="OrthoDB" id="9791132at2"/>
<feature type="active site" description="Acyl-ester intermediate" evidence="13">
    <location>
        <position position="61"/>
    </location>
</feature>
<keyword evidence="11" id="KW-0961">Cell wall biogenesis/degradation</keyword>
<dbReference type="GO" id="GO:0006508">
    <property type="term" value="P:proteolysis"/>
    <property type="evidence" value="ECO:0007669"/>
    <property type="project" value="UniProtKB-KW"/>
</dbReference>
<evidence type="ECO:0000256" key="6">
    <source>
        <dbReference type="ARBA" id="ARBA00022670"/>
    </source>
</evidence>
<keyword evidence="6" id="KW-0645">Protease</keyword>
<accession>D9QRP1</accession>
<dbReference type="KEGG" id="aar:Acear_1677"/>
<dbReference type="GO" id="GO:0008360">
    <property type="term" value="P:regulation of cell shape"/>
    <property type="evidence" value="ECO:0007669"/>
    <property type="project" value="UniProtKB-KW"/>
</dbReference>
<evidence type="ECO:0000256" key="15">
    <source>
        <dbReference type="RuleBase" id="RU004016"/>
    </source>
</evidence>
<keyword evidence="8 17" id="KW-0378">Hydrolase</keyword>
<evidence type="ECO:0000259" key="16">
    <source>
        <dbReference type="SMART" id="SM00936"/>
    </source>
</evidence>
<dbReference type="InterPro" id="IPR012338">
    <property type="entry name" value="Beta-lactam/transpept-like"/>
</dbReference>
<dbReference type="Proteomes" id="UP000001661">
    <property type="component" value="Chromosome"/>
</dbReference>
<comment type="catalytic activity">
    <reaction evidence="12">
        <text>Preferential cleavage: (Ac)2-L-Lys-D-Ala-|-D-Ala. Also transpeptidation of peptidyl-alanyl moieties that are N-acyl substituents of D-alanine.</text>
        <dbReference type="EC" id="3.4.16.4"/>
    </reaction>
</comment>
<dbReference type="EMBL" id="CP002105">
    <property type="protein sequence ID" value="ADL13182.1"/>
    <property type="molecule type" value="Genomic_DNA"/>
</dbReference>
<comment type="similarity">
    <text evidence="3 15">Belongs to the peptidase S11 family.</text>
</comment>
<dbReference type="SMART" id="SM00936">
    <property type="entry name" value="PBP5_C"/>
    <property type="match status" value="1"/>
</dbReference>
<dbReference type="MEROPS" id="S11.004"/>
<name>D9QRP1_ACEAZ</name>
<dbReference type="SUPFAM" id="SSF69189">
    <property type="entry name" value="Penicillin-binding protein associated domain"/>
    <property type="match status" value="1"/>
</dbReference>
<evidence type="ECO:0000256" key="13">
    <source>
        <dbReference type="PIRSR" id="PIRSR618044-1"/>
    </source>
</evidence>